<keyword evidence="4" id="KW-0687">Ribonucleoprotein</keyword>
<evidence type="ECO:0000256" key="1">
    <source>
        <dbReference type="ARBA" id="ARBA00007594"/>
    </source>
</evidence>
<dbReference type="HAMAP" id="MF_01371_B">
    <property type="entry name" value="Ribosomal_uL30_B"/>
    <property type="match status" value="1"/>
</dbReference>
<keyword evidence="8" id="KW-1185">Reference proteome</keyword>
<dbReference type="CDD" id="cd01658">
    <property type="entry name" value="Ribosomal_L30"/>
    <property type="match status" value="1"/>
</dbReference>
<gene>
    <name evidence="7" type="ORF">UBAL3_80420024</name>
</gene>
<dbReference type="InterPro" id="IPR036919">
    <property type="entry name" value="Ribo_uL30_ferredoxin-like_sf"/>
</dbReference>
<dbReference type="PANTHER" id="PTHR15892:SF2">
    <property type="entry name" value="LARGE RIBOSOMAL SUBUNIT PROTEIN UL30M"/>
    <property type="match status" value="1"/>
</dbReference>
<comment type="subunit">
    <text evidence="2">Part of the 50S ribosomal subunit.</text>
</comment>
<name>C6HW96_9BACT</name>
<dbReference type="PANTHER" id="PTHR15892">
    <property type="entry name" value="MITOCHONDRIAL RIBOSOMAL PROTEIN L30"/>
    <property type="match status" value="1"/>
</dbReference>
<dbReference type="PIRSF" id="PIRSF002211">
    <property type="entry name" value="Ribosomal_L30_bac-type"/>
    <property type="match status" value="1"/>
</dbReference>
<evidence type="ECO:0000313" key="7">
    <source>
        <dbReference type="EMBL" id="EES53074.1"/>
    </source>
</evidence>
<evidence type="ECO:0000256" key="3">
    <source>
        <dbReference type="ARBA" id="ARBA00022980"/>
    </source>
</evidence>
<proteinExistence type="inferred from homology"/>
<evidence type="ECO:0000256" key="4">
    <source>
        <dbReference type="ARBA" id="ARBA00023274"/>
    </source>
</evidence>
<dbReference type="SUPFAM" id="SSF55129">
    <property type="entry name" value="Ribosomal protein L30p/L7e"/>
    <property type="match status" value="1"/>
</dbReference>
<sequence>MKESRIKIRLLKSTIGVPLKIKKVVFALGLSRPNSVVIHPATPSILGMVEKTKHMIEVTEL</sequence>
<accession>C6HW96</accession>
<dbReference type="Pfam" id="PF00327">
    <property type="entry name" value="Ribosomal_L30"/>
    <property type="match status" value="1"/>
</dbReference>
<feature type="domain" description="Large ribosomal subunit protein uL30-like ferredoxin-like fold" evidence="6">
    <location>
        <begin position="6"/>
        <end position="56"/>
    </location>
</feature>
<dbReference type="GO" id="GO:0003735">
    <property type="term" value="F:structural constituent of ribosome"/>
    <property type="evidence" value="ECO:0007669"/>
    <property type="project" value="InterPro"/>
</dbReference>
<protein>
    <recommendedName>
        <fullName evidence="5">50S ribosomal protein L30</fullName>
    </recommendedName>
</protein>
<dbReference type="InterPro" id="IPR005996">
    <property type="entry name" value="Ribosomal_uL30_bac-type"/>
</dbReference>
<evidence type="ECO:0000259" key="6">
    <source>
        <dbReference type="Pfam" id="PF00327"/>
    </source>
</evidence>
<dbReference type="AlphaFoldDB" id="C6HW96"/>
<dbReference type="GO" id="GO:0006412">
    <property type="term" value="P:translation"/>
    <property type="evidence" value="ECO:0007669"/>
    <property type="project" value="InterPro"/>
</dbReference>
<dbReference type="Gene3D" id="3.30.1390.20">
    <property type="entry name" value="Ribosomal protein L30, ferredoxin-like fold domain"/>
    <property type="match status" value="1"/>
</dbReference>
<dbReference type="Proteomes" id="UP000009374">
    <property type="component" value="Unassembled WGS sequence"/>
</dbReference>
<reference evidence="7 8" key="1">
    <citation type="journal article" date="2009" name="Appl. Environ. Microbiol.">
        <title>Community genomic and proteomic analyses of chemoautotrophic iron-oxidizing "Leptospirillum rubarum" (Group II) and "Leptospirillum ferrodiazotrophum" (Group III) bacteria in acid mine drainage biofilms.</title>
        <authorList>
            <person name="Goltsman D.S."/>
            <person name="Denef V.J."/>
            <person name="Singer S.W."/>
            <person name="VerBerkmoes N.C."/>
            <person name="Lefsrud M."/>
            <person name="Mueller R.S."/>
            <person name="Dick G.J."/>
            <person name="Sun C.L."/>
            <person name="Wheeler K.E."/>
            <person name="Zemla A."/>
            <person name="Baker B.J."/>
            <person name="Hauser L."/>
            <person name="Land M."/>
            <person name="Shah M.B."/>
            <person name="Thelen M.P."/>
            <person name="Hettich R.L."/>
            <person name="Banfield J.F."/>
        </authorList>
    </citation>
    <scope>NUCLEOTIDE SEQUENCE [LARGE SCALE GENOMIC DNA]</scope>
</reference>
<organism evidence="7 8">
    <name type="scientific">Leptospirillum ferrodiazotrophum</name>
    <dbReference type="NCBI Taxonomy" id="412449"/>
    <lineage>
        <taxon>Bacteria</taxon>
        <taxon>Pseudomonadati</taxon>
        <taxon>Nitrospirota</taxon>
        <taxon>Nitrospiria</taxon>
        <taxon>Nitrospirales</taxon>
        <taxon>Nitrospiraceae</taxon>
        <taxon>Leptospirillum</taxon>
    </lineage>
</organism>
<evidence type="ECO:0000256" key="5">
    <source>
        <dbReference type="ARBA" id="ARBA00035492"/>
    </source>
</evidence>
<dbReference type="EMBL" id="GG693869">
    <property type="protein sequence ID" value="EES53074.1"/>
    <property type="molecule type" value="Genomic_DNA"/>
</dbReference>
<dbReference type="InterPro" id="IPR016082">
    <property type="entry name" value="Ribosomal_uL30_ferredoxin-like"/>
</dbReference>
<dbReference type="NCBIfam" id="TIGR01308">
    <property type="entry name" value="rpmD_bact"/>
    <property type="match status" value="1"/>
</dbReference>
<evidence type="ECO:0000256" key="2">
    <source>
        <dbReference type="ARBA" id="ARBA00011838"/>
    </source>
</evidence>
<keyword evidence="3 7" id="KW-0689">Ribosomal protein</keyword>
<evidence type="ECO:0000313" key="8">
    <source>
        <dbReference type="Proteomes" id="UP000009374"/>
    </source>
</evidence>
<dbReference type="GO" id="GO:0022625">
    <property type="term" value="C:cytosolic large ribosomal subunit"/>
    <property type="evidence" value="ECO:0007669"/>
    <property type="project" value="TreeGrafter"/>
</dbReference>
<comment type="similarity">
    <text evidence="1">Belongs to the universal ribosomal protein uL30 family.</text>
</comment>